<dbReference type="AlphaFoldDB" id="A0A5S4EWY6"/>
<feature type="region of interest" description="Disordered" evidence="1">
    <location>
        <begin position="125"/>
        <end position="146"/>
    </location>
</feature>
<sequence length="350" mass="37942">MKVSDLGNGGELLINTAHQMALRPVIARYVNGGVQLASQSPTTSKKDAAVVINVDPSLTADQRQCVEQSVAQMIARHREAIARWQAAEAQRSEPLRDAEAALVKRLKDHPEAALVLEALHTTSRRVDGMPTDSRSSLHQQTPSSGSVTIEVRQGLELFGTPFDFDWSWQDSDKGNFAPRSVSRETGVAKITAEISDVAGESTWITGHAGVGVFLTTETEVAAVARALRTSKEAAYVSHHNIGSNATSEGGTEITVMKDGSYLTSATDKRWRIRVGGNDFYDQHNTEEAFVIGEPISVAWPMLPGSGYTLNLGAWVYAEAHSGVPYPFFSDHPGKAYSEIEANLLLLSLLR</sequence>
<evidence type="ECO:0000313" key="2">
    <source>
        <dbReference type="EMBL" id="TMR08161.1"/>
    </source>
</evidence>
<organism evidence="2 3">
    <name type="scientific">Nonomuraea turkmeniaca</name>
    <dbReference type="NCBI Taxonomy" id="103838"/>
    <lineage>
        <taxon>Bacteria</taxon>
        <taxon>Bacillati</taxon>
        <taxon>Actinomycetota</taxon>
        <taxon>Actinomycetes</taxon>
        <taxon>Streptosporangiales</taxon>
        <taxon>Streptosporangiaceae</taxon>
        <taxon>Nonomuraea</taxon>
    </lineage>
</organism>
<keyword evidence="3" id="KW-1185">Reference proteome</keyword>
<gene>
    <name evidence="2" type="ORF">ETD86_49000</name>
</gene>
<evidence type="ECO:0000313" key="3">
    <source>
        <dbReference type="Proteomes" id="UP000309128"/>
    </source>
</evidence>
<feature type="compositionally biased region" description="Polar residues" evidence="1">
    <location>
        <begin position="132"/>
        <end position="146"/>
    </location>
</feature>
<dbReference type="RefSeq" id="WP_138673470.1">
    <property type="nucleotide sequence ID" value="NZ_VCKY01000315.1"/>
</dbReference>
<reference evidence="2 3" key="1">
    <citation type="submission" date="2019-05" db="EMBL/GenBank/DDBJ databases">
        <title>Draft genome sequence of Nonomuraea turkmeniaca DSM 43926.</title>
        <authorList>
            <person name="Saricaoglu S."/>
            <person name="Isik K."/>
        </authorList>
    </citation>
    <scope>NUCLEOTIDE SEQUENCE [LARGE SCALE GENOMIC DNA]</scope>
    <source>
        <strain evidence="2 3">DSM 43926</strain>
    </source>
</reference>
<dbReference type="EMBL" id="VCKY01000315">
    <property type="protein sequence ID" value="TMR08161.1"/>
    <property type="molecule type" value="Genomic_DNA"/>
</dbReference>
<protein>
    <submittedName>
        <fullName evidence="2">Uncharacterized protein</fullName>
    </submittedName>
</protein>
<dbReference type="OrthoDB" id="4773091at2"/>
<evidence type="ECO:0000256" key="1">
    <source>
        <dbReference type="SAM" id="MobiDB-lite"/>
    </source>
</evidence>
<name>A0A5S4EWY6_9ACTN</name>
<dbReference type="Proteomes" id="UP000309128">
    <property type="component" value="Unassembled WGS sequence"/>
</dbReference>
<accession>A0A5S4EWY6</accession>
<comment type="caution">
    <text evidence="2">The sequence shown here is derived from an EMBL/GenBank/DDBJ whole genome shotgun (WGS) entry which is preliminary data.</text>
</comment>
<proteinExistence type="predicted"/>